<dbReference type="GO" id="GO:0005886">
    <property type="term" value="C:plasma membrane"/>
    <property type="evidence" value="ECO:0007669"/>
    <property type="project" value="UniProtKB-SubCell"/>
</dbReference>
<dbReference type="Proteomes" id="UP000050535">
    <property type="component" value="Unassembled WGS sequence"/>
</dbReference>
<proteinExistence type="predicted"/>
<evidence type="ECO:0000256" key="6">
    <source>
        <dbReference type="SAM" id="Phobius"/>
    </source>
</evidence>
<dbReference type="GO" id="GO:0070069">
    <property type="term" value="C:cytochrome complex"/>
    <property type="evidence" value="ECO:0007669"/>
    <property type="project" value="TreeGrafter"/>
</dbReference>
<dbReference type="EMBL" id="LGUC01000002">
    <property type="protein sequence ID" value="KPN29005.1"/>
    <property type="molecule type" value="Genomic_DNA"/>
</dbReference>
<evidence type="ECO:0000256" key="3">
    <source>
        <dbReference type="ARBA" id="ARBA00022692"/>
    </source>
</evidence>
<evidence type="ECO:0000256" key="2">
    <source>
        <dbReference type="ARBA" id="ARBA00022475"/>
    </source>
</evidence>
<evidence type="ECO:0000256" key="5">
    <source>
        <dbReference type="ARBA" id="ARBA00023136"/>
    </source>
</evidence>
<protein>
    <submittedName>
        <fullName evidence="7">Cytochrome bd-II oxidase subunit 2</fullName>
    </submittedName>
</protein>
<sequence length="157" mass="16747">MFPVVYGNLFSRHYLLMFAILGSLILRGLAPEMYEQRHDRQWQRYWGWAFVGGSLAAPFTLGVFVGNWLFGVDGLASAASVTIGLAVVALTVVDGAAFLGLKTRGTSGGRPASTATSHRSPISCSQSAASHSAARCLTSPLPRRRRSRCSGALSCSP</sequence>
<keyword evidence="4 6" id="KW-1133">Transmembrane helix</keyword>
<evidence type="ECO:0000313" key="7">
    <source>
        <dbReference type="EMBL" id="KPN29005.1"/>
    </source>
</evidence>
<organism evidence="7 8">
    <name type="scientific">Halolamina pelagica</name>
    <dbReference type="NCBI Taxonomy" id="699431"/>
    <lineage>
        <taxon>Archaea</taxon>
        <taxon>Methanobacteriati</taxon>
        <taxon>Methanobacteriota</taxon>
        <taxon>Stenosarchaea group</taxon>
        <taxon>Halobacteria</taxon>
        <taxon>Halobacteriales</taxon>
        <taxon>Haloferacaceae</taxon>
    </lineage>
</organism>
<dbReference type="GO" id="GO:0016682">
    <property type="term" value="F:oxidoreductase activity, acting on diphenols and related substances as donors, oxygen as acceptor"/>
    <property type="evidence" value="ECO:0007669"/>
    <property type="project" value="TreeGrafter"/>
</dbReference>
<dbReference type="GO" id="GO:0009055">
    <property type="term" value="F:electron transfer activity"/>
    <property type="evidence" value="ECO:0007669"/>
    <property type="project" value="TreeGrafter"/>
</dbReference>
<dbReference type="PANTHER" id="PTHR43141">
    <property type="entry name" value="CYTOCHROME BD2 SUBUNIT II"/>
    <property type="match status" value="1"/>
</dbReference>
<dbReference type="PATRIC" id="fig|699431.3.peg.3320"/>
<dbReference type="STRING" id="699431.SY89_03239"/>
<feature type="transmembrane region" description="Helical" evidence="6">
    <location>
        <begin position="45"/>
        <end position="70"/>
    </location>
</feature>
<keyword evidence="5 6" id="KW-0472">Membrane</keyword>
<evidence type="ECO:0000256" key="4">
    <source>
        <dbReference type="ARBA" id="ARBA00022989"/>
    </source>
</evidence>
<evidence type="ECO:0000313" key="8">
    <source>
        <dbReference type="Proteomes" id="UP000050535"/>
    </source>
</evidence>
<dbReference type="AlphaFoldDB" id="A0A0P7HQN7"/>
<gene>
    <name evidence="7" type="ORF">SY89_03239</name>
</gene>
<feature type="transmembrane region" description="Helical" evidence="6">
    <location>
        <begin position="12"/>
        <end position="30"/>
    </location>
</feature>
<dbReference type="Pfam" id="PF02322">
    <property type="entry name" value="Cyt_bd_oxida_II"/>
    <property type="match status" value="1"/>
</dbReference>
<comment type="subcellular location">
    <subcellularLocation>
        <location evidence="1">Cell membrane</location>
        <topology evidence="1">Multi-pass membrane protein</topology>
    </subcellularLocation>
</comment>
<dbReference type="PANTHER" id="PTHR43141:SF4">
    <property type="entry name" value="CYTOCHROME BD2 SUBUNIT II"/>
    <property type="match status" value="1"/>
</dbReference>
<keyword evidence="3 6" id="KW-0812">Transmembrane</keyword>
<evidence type="ECO:0000256" key="1">
    <source>
        <dbReference type="ARBA" id="ARBA00004651"/>
    </source>
</evidence>
<feature type="transmembrane region" description="Helical" evidence="6">
    <location>
        <begin position="76"/>
        <end position="101"/>
    </location>
</feature>
<keyword evidence="2" id="KW-1003">Cell membrane</keyword>
<dbReference type="InterPro" id="IPR003317">
    <property type="entry name" value="Cyt-d_oxidase_su2"/>
</dbReference>
<name>A0A0P7HQN7_9EURY</name>
<dbReference type="GO" id="GO:0019646">
    <property type="term" value="P:aerobic electron transport chain"/>
    <property type="evidence" value="ECO:0007669"/>
    <property type="project" value="TreeGrafter"/>
</dbReference>
<keyword evidence="8" id="KW-1185">Reference proteome</keyword>
<accession>A0A0P7HQN7</accession>
<comment type="caution">
    <text evidence="7">The sequence shown here is derived from an EMBL/GenBank/DDBJ whole genome shotgun (WGS) entry which is preliminary data.</text>
</comment>
<reference evidence="8" key="1">
    <citation type="submission" date="2013-11" db="EMBL/GenBank/DDBJ databases">
        <authorList>
            <person name="Hoang H.T."/>
            <person name="Killian M.L."/>
            <person name="Madson D.M."/>
            <person name="Arruda P.H.E."/>
            <person name="Sun D."/>
            <person name="Schwartz K.J."/>
            <person name="Yoon K."/>
        </authorList>
    </citation>
    <scope>NUCLEOTIDE SEQUENCE [LARGE SCALE GENOMIC DNA]</scope>
    <source>
        <strain evidence="8">CDK2</strain>
    </source>
</reference>